<dbReference type="RefSeq" id="WP_173087213.1">
    <property type="nucleotide sequence ID" value="NZ_BLTE01000032.1"/>
</dbReference>
<reference evidence="5 6" key="1">
    <citation type="submission" date="2020-04" db="EMBL/GenBank/DDBJ databases">
        <authorList>
            <consortium name="Desulfovibrio sp. FSS-1 genome sequencing consortium"/>
            <person name="Shimoshige H."/>
            <person name="Kobayashi H."/>
            <person name="Maekawa T."/>
        </authorList>
    </citation>
    <scope>NUCLEOTIDE SEQUENCE [LARGE SCALE GENOMIC DNA]</scope>
    <source>
        <strain evidence="5 6">SIID29052-01</strain>
    </source>
</reference>
<evidence type="ECO:0000313" key="5">
    <source>
        <dbReference type="EMBL" id="GFK96077.1"/>
    </source>
</evidence>
<name>A0A6V8M2N4_9BACT</name>
<dbReference type="InterPro" id="IPR024478">
    <property type="entry name" value="HlyB_4HB_MCP"/>
</dbReference>
<evidence type="ECO:0000256" key="2">
    <source>
        <dbReference type="ARBA" id="ARBA00034247"/>
    </source>
</evidence>
<organism evidence="5 6">
    <name type="scientific">Fundidesulfovibrio magnetotacticus</name>
    <dbReference type="NCBI Taxonomy" id="2730080"/>
    <lineage>
        <taxon>Bacteria</taxon>
        <taxon>Pseudomonadati</taxon>
        <taxon>Thermodesulfobacteriota</taxon>
        <taxon>Desulfovibrionia</taxon>
        <taxon>Desulfovibrionales</taxon>
        <taxon>Desulfovibrionaceae</taxon>
        <taxon>Fundidesulfovibrio</taxon>
    </lineage>
</organism>
<dbReference type="Gene3D" id="3.30.70.270">
    <property type="match status" value="1"/>
</dbReference>
<dbReference type="FunFam" id="3.30.70.270:FF:000001">
    <property type="entry name" value="Diguanylate cyclase domain protein"/>
    <property type="match status" value="1"/>
</dbReference>
<comment type="catalytic activity">
    <reaction evidence="2">
        <text>2 GTP = 3',3'-c-di-GMP + 2 diphosphate</text>
        <dbReference type="Rhea" id="RHEA:24898"/>
        <dbReference type="ChEBI" id="CHEBI:33019"/>
        <dbReference type="ChEBI" id="CHEBI:37565"/>
        <dbReference type="ChEBI" id="CHEBI:58805"/>
        <dbReference type="EC" id="2.7.7.65"/>
    </reaction>
</comment>
<dbReference type="GO" id="GO:0052621">
    <property type="term" value="F:diguanylate cyclase activity"/>
    <property type="evidence" value="ECO:0007669"/>
    <property type="project" value="UniProtKB-EC"/>
</dbReference>
<dbReference type="SUPFAM" id="SSF55073">
    <property type="entry name" value="Nucleotide cyclase"/>
    <property type="match status" value="1"/>
</dbReference>
<dbReference type="CDD" id="cd01949">
    <property type="entry name" value="GGDEF"/>
    <property type="match status" value="1"/>
</dbReference>
<protein>
    <recommendedName>
        <fullName evidence="1">diguanylate cyclase</fullName>
        <ecNumber evidence="1">2.7.7.65</ecNumber>
    </recommendedName>
</protein>
<dbReference type="Pfam" id="PF00990">
    <property type="entry name" value="GGDEF"/>
    <property type="match status" value="1"/>
</dbReference>
<feature type="transmembrane region" description="Helical" evidence="3">
    <location>
        <begin position="182"/>
        <end position="205"/>
    </location>
</feature>
<dbReference type="Pfam" id="PF12729">
    <property type="entry name" value="4HB_MCP_1"/>
    <property type="match status" value="1"/>
</dbReference>
<keyword evidence="3" id="KW-0812">Transmembrane</keyword>
<dbReference type="AlphaFoldDB" id="A0A6V8M2N4"/>
<keyword evidence="6" id="KW-1185">Reference proteome</keyword>
<dbReference type="Proteomes" id="UP000494245">
    <property type="component" value="Unassembled WGS sequence"/>
</dbReference>
<keyword evidence="3" id="KW-0472">Membrane</keyword>
<dbReference type="EMBL" id="BLTE01000032">
    <property type="protein sequence ID" value="GFK96077.1"/>
    <property type="molecule type" value="Genomic_DNA"/>
</dbReference>
<evidence type="ECO:0000256" key="3">
    <source>
        <dbReference type="SAM" id="Phobius"/>
    </source>
</evidence>
<dbReference type="InterPro" id="IPR000160">
    <property type="entry name" value="GGDEF_dom"/>
</dbReference>
<reference evidence="5 6" key="2">
    <citation type="submission" date="2020-05" db="EMBL/GenBank/DDBJ databases">
        <title>Draft genome sequence of Desulfovibrio sp. strainFSS-1.</title>
        <authorList>
            <person name="Shimoshige H."/>
            <person name="Kobayashi H."/>
            <person name="Maekawa T."/>
        </authorList>
    </citation>
    <scope>NUCLEOTIDE SEQUENCE [LARGE SCALE GENOMIC DNA]</scope>
    <source>
        <strain evidence="5 6">SIID29052-01</strain>
    </source>
</reference>
<dbReference type="GO" id="GO:0043709">
    <property type="term" value="P:cell adhesion involved in single-species biofilm formation"/>
    <property type="evidence" value="ECO:0007669"/>
    <property type="project" value="TreeGrafter"/>
</dbReference>
<feature type="domain" description="GGDEF" evidence="4">
    <location>
        <begin position="297"/>
        <end position="430"/>
    </location>
</feature>
<dbReference type="InterPro" id="IPR043128">
    <property type="entry name" value="Rev_trsase/Diguanyl_cyclase"/>
</dbReference>
<keyword evidence="3" id="KW-1133">Transmembrane helix</keyword>
<comment type="caution">
    <text evidence="5">The sequence shown here is derived from an EMBL/GenBank/DDBJ whole genome shotgun (WGS) entry which is preliminary data.</text>
</comment>
<dbReference type="GO" id="GO:0005886">
    <property type="term" value="C:plasma membrane"/>
    <property type="evidence" value="ECO:0007669"/>
    <property type="project" value="TreeGrafter"/>
</dbReference>
<evidence type="ECO:0000259" key="4">
    <source>
        <dbReference type="PROSITE" id="PS50887"/>
    </source>
</evidence>
<dbReference type="GO" id="GO:1902201">
    <property type="term" value="P:negative regulation of bacterial-type flagellum-dependent cell motility"/>
    <property type="evidence" value="ECO:0007669"/>
    <property type="project" value="TreeGrafter"/>
</dbReference>
<sequence length="437" mass="47108">MRLYHMILVLAALIVSLNMAFQALWLHQFSQVRDSMREFGGNYLPSVRKAGDLTRLVTEFRNLELRYVLAVHERELAGLARQMGRIAARIITAEEHLDGLCQTPEERRDFQGYLAAKASYVAGNRAVLEAMLDGRAVEAAALARGKAADYALMISRLEGIERVNMELGVEANREAGDRFGRMLGSMALAGLATSLLGAGAAVLAARRIGQPIARLARHMVLSDGSPPEDPPPPVPSGVSSEVRVLYEAFGDLSAKLSASMQRLEALAVTDQLTGLPNRRKLLEEGPLALAICRRGGHPCSVAMLDLDHFKAVNDTHGHDAGDAVLSQTAAVLRSVVRDSDVLARVGGEEFALLAPNSGREETLHLAERLRRAVEEHVVTHGPLSLRVTVSIGTATDHHGAGGFDALLRQADQALYRAKESGRNRVVSSEDASSEGTA</sequence>
<dbReference type="SMART" id="SM00267">
    <property type="entry name" value="GGDEF"/>
    <property type="match status" value="1"/>
</dbReference>
<evidence type="ECO:0000256" key="1">
    <source>
        <dbReference type="ARBA" id="ARBA00012528"/>
    </source>
</evidence>
<dbReference type="PANTHER" id="PTHR45138">
    <property type="entry name" value="REGULATORY COMPONENTS OF SENSORY TRANSDUCTION SYSTEM"/>
    <property type="match status" value="1"/>
</dbReference>
<accession>A0A6V8M2N4</accession>
<proteinExistence type="predicted"/>
<dbReference type="InterPro" id="IPR050469">
    <property type="entry name" value="Diguanylate_Cyclase"/>
</dbReference>
<gene>
    <name evidence="5" type="primary">pleD_11</name>
    <name evidence="5" type="ORF">NNJEOMEG_03951</name>
</gene>
<dbReference type="NCBIfam" id="TIGR00254">
    <property type="entry name" value="GGDEF"/>
    <property type="match status" value="1"/>
</dbReference>
<dbReference type="EC" id="2.7.7.65" evidence="1"/>
<evidence type="ECO:0000313" key="6">
    <source>
        <dbReference type="Proteomes" id="UP000494245"/>
    </source>
</evidence>
<dbReference type="PROSITE" id="PS50887">
    <property type="entry name" value="GGDEF"/>
    <property type="match status" value="1"/>
</dbReference>
<dbReference type="PANTHER" id="PTHR45138:SF9">
    <property type="entry name" value="DIGUANYLATE CYCLASE DGCM-RELATED"/>
    <property type="match status" value="1"/>
</dbReference>
<dbReference type="InterPro" id="IPR029787">
    <property type="entry name" value="Nucleotide_cyclase"/>
</dbReference>